<feature type="region of interest" description="Disordered" evidence="1">
    <location>
        <begin position="1"/>
        <end position="25"/>
    </location>
</feature>
<dbReference type="Proteomes" id="UP000828390">
    <property type="component" value="Unassembled WGS sequence"/>
</dbReference>
<feature type="compositionally biased region" description="Polar residues" evidence="1">
    <location>
        <begin position="16"/>
        <end position="25"/>
    </location>
</feature>
<organism evidence="2 3">
    <name type="scientific">Dreissena polymorpha</name>
    <name type="common">Zebra mussel</name>
    <name type="synonym">Mytilus polymorpha</name>
    <dbReference type="NCBI Taxonomy" id="45954"/>
    <lineage>
        <taxon>Eukaryota</taxon>
        <taxon>Metazoa</taxon>
        <taxon>Spiralia</taxon>
        <taxon>Lophotrochozoa</taxon>
        <taxon>Mollusca</taxon>
        <taxon>Bivalvia</taxon>
        <taxon>Autobranchia</taxon>
        <taxon>Heteroconchia</taxon>
        <taxon>Euheterodonta</taxon>
        <taxon>Imparidentia</taxon>
        <taxon>Neoheterodontei</taxon>
        <taxon>Myida</taxon>
        <taxon>Dreissenoidea</taxon>
        <taxon>Dreissenidae</taxon>
        <taxon>Dreissena</taxon>
    </lineage>
</organism>
<reference evidence="2" key="2">
    <citation type="submission" date="2020-11" db="EMBL/GenBank/DDBJ databases">
        <authorList>
            <person name="McCartney M.A."/>
            <person name="Auch B."/>
            <person name="Kono T."/>
            <person name="Mallez S."/>
            <person name="Becker A."/>
            <person name="Gohl D.M."/>
            <person name="Silverstein K.A.T."/>
            <person name="Koren S."/>
            <person name="Bechman K.B."/>
            <person name="Herman A."/>
            <person name="Abrahante J.E."/>
            <person name="Garbe J."/>
        </authorList>
    </citation>
    <scope>NUCLEOTIDE SEQUENCE</scope>
    <source>
        <strain evidence="2">Duluth1</strain>
        <tissue evidence="2">Whole animal</tissue>
    </source>
</reference>
<reference evidence="2" key="1">
    <citation type="journal article" date="2019" name="bioRxiv">
        <title>The Genome of the Zebra Mussel, Dreissena polymorpha: A Resource for Invasive Species Research.</title>
        <authorList>
            <person name="McCartney M.A."/>
            <person name="Auch B."/>
            <person name="Kono T."/>
            <person name="Mallez S."/>
            <person name="Zhang Y."/>
            <person name="Obille A."/>
            <person name="Becker A."/>
            <person name="Abrahante J.E."/>
            <person name="Garbe J."/>
            <person name="Badalamenti J.P."/>
            <person name="Herman A."/>
            <person name="Mangelson H."/>
            <person name="Liachko I."/>
            <person name="Sullivan S."/>
            <person name="Sone E.D."/>
            <person name="Koren S."/>
            <person name="Silverstein K.A.T."/>
            <person name="Beckman K.B."/>
            <person name="Gohl D.M."/>
        </authorList>
    </citation>
    <scope>NUCLEOTIDE SEQUENCE</scope>
    <source>
        <strain evidence="2">Duluth1</strain>
        <tissue evidence="2">Whole animal</tissue>
    </source>
</reference>
<dbReference type="AlphaFoldDB" id="A0A9D4KZQ2"/>
<name>A0A9D4KZQ2_DREPO</name>
<evidence type="ECO:0000313" key="3">
    <source>
        <dbReference type="Proteomes" id="UP000828390"/>
    </source>
</evidence>
<proteinExistence type="predicted"/>
<evidence type="ECO:0000313" key="2">
    <source>
        <dbReference type="EMBL" id="KAH3848875.1"/>
    </source>
</evidence>
<keyword evidence="3" id="KW-1185">Reference proteome</keyword>
<evidence type="ECO:0000256" key="1">
    <source>
        <dbReference type="SAM" id="MobiDB-lite"/>
    </source>
</evidence>
<dbReference type="EMBL" id="JAIWYP010000003">
    <property type="protein sequence ID" value="KAH3848875.1"/>
    <property type="molecule type" value="Genomic_DNA"/>
</dbReference>
<comment type="caution">
    <text evidence="2">The sequence shown here is derived from an EMBL/GenBank/DDBJ whole genome shotgun (WGS) entry which is preliminary data.</text>
</comment>
<gene>
    <name evidence="2" type="ORF">DPMN_091258</name>
</gene>
<protein>
    <submittedName>
        <fullName evidence="2">Uncharacterized protein</fullName>
    </submittedName>
</protein>
<accession>A0A9D4KZQ2</accession>
<sequence>MYWKKKVQQSEKRDNSSSSPIKATSVSAWTTSTLPTISLSNTQQQIHEKTNMVADSRRWKASSVSAAFWTAIKKQTQMSKPASAKHKQHCIC</sequence>